<dbReference type="InterPro" id="IPR046633">
    <property type="entry name" value="DUF6745"/>
</dbReference>
<dbReference type="AlphaFoldDB" id="A0A7W7MQN0"/>
<name>A0A7W7MQN0_9ACTN</name>
<dbReference type="RefSeq" id="WP_184994725.1">
    <property type="nucleotide sequence ID" value="NZ_BOMK01000010.1"/>
</dbReference>
<organism evidence="2 3">
    <name type="scientific">Actinoplanes digitatis</name>
    <dbReference type="NCBI Taxonomy" id="1868"/>
    <lineage>
        <taxon>Bacteria</taxon>
        <taxon>Bacillati</taxon>
        <taxon>Actinomycetota</taxon>
        <taxon>Actinomycetes</taxon>
        <taxon>Micromonosporales</taxon>
        <taxon>Micromonosporaceae</taxon>
        <taxon>Actinoplanes</taxon>
    </lineage>
</organism>
<evidence type="ECO:0000313" key="3">
    <source>
        <dbReference type="Proteomes" id="UP000578112"/>
    </source>
</evidence>
<evidence type="ECO:0000313" key="2">
    <source>
        <dbReference type="EMBL" id="MBB4763401.1"/>
    </source>
</evidence>
<accession>A0A7W7MQN0</accession>
<keyword evidence="3" id="KW-1185">Reference proteome</keyword>
<reference evidence="2 3" key="1">
    <citation type="submission" date="2020-08" db="EMBL/GenBank/DDBJ databases">
        <title>Sequencing the genomes of 1000 actinobacteria strains.</title>
        <authorList>
            <person name="Klenk H.-P."/>
        </authorList>
    </citation>
    <scope>NUCLEOTIDE SEQUENCE [LARGE SCALE GENOMIC DNA]</scope>
    <source>
        <strain evidence="2 3">DSM 43149</strain>
    </source>
</reference>
<dbReference type="EMBL" id="JACHNH010000001">
    <property type="protein sequence ID" value="MBB4763401.1"/>
    <property type="molecule type" value="Genomic_DNA"/>
</dbReference>
<dbReference type="Pfam" id="PF20530">
    <property type="entry name" value="DUF6745"/>
    <property type="match status" value="1"/>
</dbReference>
<feature type="domain" description="DUF6745" evidence="1">
    <location>
        <begin position="186"/>
        <end position="246"/>
    </location>
</feature>
<evidence type="ECO:0000259" key="1">
    <source>
        <dbReference type="Pfam" id="PF20530"/>
    </source>
</evidence>
<dbReference type="Proteomes" id="UP000578112">
    <property type="component" value="Unassembled WGS sequence"/>
</dbReference>
<comment type="caution">
    <text evidence="2">The sequence shown here is derived from an EMBL/GenBank/DDBJ whole genome shotgun (WGS) entry which is preliminary data.</text>
</comment>
<proteinExistence type="predicted"/>
<protein>
    <recommendedName>
        <fullName evidence="1">DUF6745 domain-containing protein</fullName>
    </recommendedName>
</protein>
<sequence length="267" mass="29724">MTAPTRRRVAADLDHWHHAVELRREWRDIGLATEPADRDAAEEVLTRLYRRHGRARPRFAWAGSPRDALPLTSGMPTHDDLRGWLRPRQPPGRPPLAGDIAAGWSRLMRALDEGADPCLGPLRPPGKNAKPWPVLPPPAALAAGVPLGEVLRQGVRGALRTVLMDSVVLPVRATLAPPRRVPVAWWGQQDAYWIGYHDVLRRLGLAQHGPVVGGRLDEWATLARSCGWWWPGEEVCVVVERPARIEHVPFPDDTLPEPAHPAVTYRT</sequence>
<gene>
    <name evidence="2" type="ORF">BJ971_003957</name>
</gene>